<dbReference type="InterPro" id="IPR011075">
    <property type="entry name" value="TetR_C"/>
</dbReference>
<name>A0A370HC58_9NOCA</name>
<evidence type="ECO:0000259" key="5">
    <source>
        <dbReference type="PROSITE" id="PS50977"/>
    </source>
</evidence>
<accession>A0A370HC58</accession>
<reference evidence="6 7" key="1">
    <citation type="submission" date="2018-07" db="EMBL/GenBank/DDBJ databases">
        <title>Genomic Encyclopedia of Type Strains, Phase IV (KMG-IV): sequencing the most valuable type-strain genomes for metagenomic binning, comparative biology and taxonomic classification.</title>
        <authorList>
            <person name="Goeker M."/>
        </authorList>
    </citation>
    <scope>NUCLEOTIDE SEQUENCE [LARGE SCALE GENOMIC DNA]</scope>
    <source>
        <strain evidence="6 7">DSM 44952</strain>
    </source>
</reference>
<dbReference type="Gene3D" id="1.10.10.60">
    <property type="entry name" value="Homeodomain-like"/>
    <property type="match status" value="1"/>
</dbReference>
<dbReference type="Pfam" id="PF00440">
    <property type="entry name" value="TetR_N"/>
    <property type="match status" value="1"/>
</dbReference>
<dbReference type="InterPro" id="IPR050109">
    <property type="entry name" value="HTH-type_TetR-like_transc_reg"/>
</dbReference>
<dbReference type="PANTHER" id="PTHR30055:SF148">
    <property type="entry name" value="TETR-FAMILY TRANSCRIPTIONAL REGULATOR"/>
    <property type="match status" value="1"/>
</dbReference>
<keyword evidence="7" id="KW-1185">Reference proteome</keyword>
<proteinExistence type="predicted"/>
<dbReference type="PRINTS" id="PR00455">
    <property type="entry name" value="HTHTETR"/>
</dbReference>
<feature type="DNA-binding region" description="H-T-H motif" evidence="4">
    <location>
        <begin position="38"/>
        <end position="57"/>
    </location>
</feature>
<evidence type="ECO:0000256" key="4">
    <source>
        <dbReference type="PROSITE-ProRule" id="PRU00335"/>
    </source>
</evidence>
<comment type="caution">
    <text evidence="6">The sequence shown here is derived from an EMBL/GenBank/DDBJ whole genome shotgun (WGS) entry which is preliminary data.</text>
</comment>
<dbReference type="SUPFAM" id="SSF46689">
    <property type="entry name" value="Homeodomain-like"/>
    <property type="match status" value="1"/>
</dbReference>
<keyword evidence="3" id="KW-0804">Transcription</keyword>
<dbReference type="SUPFAM" id="SSF48498">
    <property type="entry name" value="Tetracyclin repressor-like, C-terminal domain"/>
    <property type="match status" value="1"/>
</dbReference>
<feature type="domain" description="HTH tetR-type" evidence="5">
    <location>
        <begin position="15"/>
        <end position="75"/>
    </location>
</feature>
<dbReference type="GO" id="GO:0003700">
    <property type="term" value="F:DNA-binding transcription factor activity"/>
    <property type="evidence" value="ECO:0007669"/>
    <property type="project" value="TreeGrafter"/>
</dbReference>
<evidence type="ECO:0000256" key="2">
    <source>
        <dbReference type="ARBA" id="ARBA00023125"/>
    </source>
</evidence>
<dbReference type="RefSeq" id="WP_169814316.1">
    <property type="nucleotide sequence ID" value="NZ_QQAZ01000002.1"/>
</dbReference>
<sequence>MPDSRPSRAGRPRDPGLDAALLTATARLIAERGYSAVTLQAVADEASTSRPALYRRFSDRAELVLSVLIERFGLQPGAADLDGIEAEMLAIQRHQVALFNDPVLRNAMPGLLEELSRSRDFARRFHERFLEPRRVSTASILDRAVARGEIAAGTDPEWICDLITGPMLMRALIPTLGPIDESLVQLTVRAALDAVGYRHS</sequence>
<protein>
    <submittedName>
        <fullName evidence="6">TetR family transcriptional regulator</fullName>
    </submittedName>
</protein>
<dbReference type="Pfam" id="PF16859">
    <property type="entry name" value="TetR_C_11"/>
    <property type="match status" value="1"/>
</dbReference>
<dbReference type="GO" id="GO:0000976">
    <property type="term" value="F:transcription cis-regulatory region binding"/>
    <property type="evidence" value="ECO:0007669"/>
    <property type="project" value="TreeGrafter"/>
</dbReference>
<gene>
    <name evidence="6" type="ORF">DFR68_102637</name>
</gene>
<dbReference type="EMBL" id="QQAZ01000002">
    <property type="protein sequence ID" value="RDI54509.1"/>
    <property type="molecule type" value="Genomic_DNA"/>
</dbReference>
<dbReference type="PANTHER" id="PTHR30055">
    <property type="entry name" value="HTH-TYPE TRANSCRIPTIONAL REGULATOR RUTR"/>
    <property type="match status" value="1"/>
</dbReference>
<evidence type="ECO:0000256" key="3">
    <source>
        <dbReference type="ARBA" id="ARBA00023163"/>
    </source>
</evidence>
<evidence type="ECO:0000313" key="7">
    <source>
        <dbReference type="Proteomes" id="UP000255355"/>
    </source>
</evidence>
<dbReference type="InterPro" id="IPR036271">
    <property type="entry name" value="Tet_transcr_reg_TetR-rel_C_sf"/>
</dbReference>
<evidence type="ECO:0000313" key="6">
    <source>
        <dbReference type="EMBL" id="RDI54509.1"/>
    </source>
</evidence>
<dbReference type="InterPro" id="IPR001647">
    <property type="entry name" value="HTH_TetR"/>
</dbReference>
<dbReference type="STRING" id="1210089.GCA_001613165_04804"/>
<keyword evidence="1" id="KW-0805">Transcription regulation</keyword>
<evidence type="ECO:0000256" key="1">
    <source>
        <dbReference type="ARBA" id="ARBA00023015"/>
    </source>
</evidence>
<organism evidence="6 7">
    <name type="scientific">Nocardia mexicana</name>
    <dbReference type="NCBI Taxonomy" id="279262"/>
    <lineage>
        <taxon>Bacteria</taxon>
        <taxon>Bacillati</taxon>
        <taxon>Actinomycetota</taxon>
        <taxon>Actinomycetes</taxon>
        <taxon>Mycobacteriales</taxon>
        <taxon>Nocardiaceae</taxon>
        <taxon>Nocardia</taxon>
    </lineage>
</organism>
<dbReference type="AlphaFoldDB" id="A0A370HC58"/>
<dbReference type="PROSITE" id="PS50977">
    <property type="entry name" value="HTH_TETR_2"/>
    <property type="match status" value="1"/>
</dbReference>
<dbReference type="Proteomes" id="UP000255355">
    <property type="component" value="Unassembled WGS sequence"/>
</dbReference>
<dbReference type="Gene3D" id="1.10.357.10">
    <property type="entry name" value="Tetracycline Repressor, domain 2"/>
    <property type="match status" value="1"/>
</dbReference>
<dbReference type="InterPro" id="IPR009057">
    <property type="entry name" value="Homeodomain-like_sf"/>
</dbReference>
<keyword evidence="2 4" id="KW-0238">DNA-binding</keyword>